<reference key="2">
    <citation type="submission" date="2011-04" db="EMBL/GenBank/DDBJ databases">
        <title>Complete sequence of chromosome of Haliscomenobacter hydrossis DSM 1100.</title>
        <authorList>
            <consortium name="US DOE Joint Genome Institute (JGI-PGF)"/>
            <person name="Lucas S."/>
            <person name="Han J."/>
            <person name="Lapidus A."/>
            <person name="Bruce D."/>
            <person name="Goodwin L."/>
            <person name="Pitluck S."/>
            <person name="Peters L."/>
            <person name="Kyrpides N."/>
            <person name="Mavromatis K."/>
            <person name="Ivanova N."/>
            <person name="Ovchinnikova G."/>
            <person name="Pagani I."/>
            <person name="Daligault H."/>
            <person name="Detter J.C."/>
            <person name="Han C."/>
            <person name="Land M."/>
            <person name="Hauser L."/>
            <person name="Markowitz V."/>
            <person name="Cheng J.-F."/>
            <person name="Hugenholtz P."/>
            <person name="Woyke T."/>
            <person name="Wu D."/>
            <person name="Verbarg S."/>
            <person name="Frueling A."/>
            <person name="Brambilla E."/>
            <person name="Klenk H.-P."/>
            <person name="Eisen J.A."/>
        </authorList>
    </citation>
    <scope>NUCLEOTIDE SEQUENCE</scope>
    <source>
        <strain>DSM 1100</strain>
    </source>
</reference>
<accession>F4KRD7</accession>
<name>F4KRD7_HALH1</name>
<dbReference type="Pfam" id="PF05685">
    <property type="entry name" value="Uma2"/>
    <property type="match status" value="1"/>
</dbReference>
<gene>
    <name evidence="2" type="ordered locus">Halhy_0013</name>
</gene>
<dbReference type="InterPro" id="IPR008538">
    <property type="entry name" value="Uma2"/>
</dbReference>
<reference evidence="2 3" key="1">
    <citation type="journal article" date="2011" name="Stand. Genomic Sci.">
        <title>Complete genome sequence of Haliscomenobacter hydrossis type strain (O).</title>
        <authorList>
            <consortium name="US DOE Joint Genome Institute (JGI-PGF)"/>
            <person name="Daligault H."/>
            <person name="Lapidus A."/>
            <person name="Zeytun A."/>
            <person name="Nolan M."/>
            <person name="Lucas S."/>
            <person name="Del Rio T.G."/>
            <person name="Tice H."/>
            <person name="Cheng J.F."/>
            <person name="Tapia R."/>
            <person name="Han C."/>
            <person name="Goodwin L."/>
            <person name="Pitluck S."/>
            <person name="Liolios K."/>
            <person name="Pagani I."/>
            <person name="Ivanova N."/>
            <person name="Huntemann M."/>
            <person name="Mavromatis K."/>
            <person name="Mikhailova N."/>
            <person name="Pati A."/>
            <person name="Chen A."/>
            <person name="Palaniappan K."/>
            <person name="Land M."/>
            <person name="Hauser L."/>
            <person name="Brambilla E.M."/>
            <person name="Rohde M."/>
            <person name="Verbarg S."/>
            <person name="Goker M."/>
            <person name="Bristow J."/>
            <person name="Eisen J.A."/>
            <person name="Markowitz V."/>
            <person name="Hugenholtz P."/>
            <person name="Kyrpides N.C."/>
            <person name="Klenk H.P."/>
            <person name="Woyke T."/>
        </authorList>
    </citation>
    <scope>NUCLEOTIDE SEQUENCE [LARGE SCALE GENOMIC DNA]</scope>
    <source>
        <strain evidence="3">ATCC 27775 / DSM 1100 / LMG 10767 / O</strain>
    </source>
</reference>
<dbReference type="OrthoDB" id="943262at2"/>
<feature type="domain" description="Putative restriction endonuclease" evidence="1">
    <location>
        <begin position="35"/>
        <end position="206"/>
    </location>
</feature>
<dbReference type="PANTHER" id="PTHR34107:SF4">
    <property type="entry name" value="SLL1222 PROTEIN"/>
    <property type="match status" value="1"/>
</dbReference>
<dbReference type="EMBL" id="CP002691">
    <property type="protein sequence ID" value="AEE47927.1"/>
    <property type="molecule type" value="Genomic_DNA"/>
</dbReference>
<dbReference type="Gene3D" id="3.90.1570.10">
    <property type="entry name" value="tt1808, chain A"/>
    <property type="match status" value="1"/>
</dbReference>
<dbReference type="STRING" id="760192.Halhy_0013"/>
<dbReference type="KEGG" id="hhy:Halhy_0013"/>
<proteinExistence type="predicted"/>
<evidence type="ECO:0000313" key="2">
    <source>
        <dbReference type="EMBL" id="AEE47927.1"/>
    </source>
</evidence>
<evidence type="ECO:0000259" key="1">
    <source>
        <dbReference type="Pfam" id="PF05685"/>
    </source>
</evidence>
<organism evidence="2 3">
    <name type="scientific">Haliscomenobacter hydrossis (strain ATCC 27775 / DSM 1100 / LMG 10767 / O)</name>
    <dbReference type="NCBI Taxonomy" id="760192"/>
    <lineage>
        <taxon>Bacteria</taxon>
        <taxon>Pseudomonadati</taxon>
        <taxon>Bacteroidota</taxon>
        <taxon>Saprospiria</taxon>
        <taxon>Saprospirales</taxon>
        <taxon>Haliscomenobacteraceae</taxon>
        <taxon>Haliscomenobacter</taxon>
    </lineage>
</organism>
<keyword evidence="3" id="KW-1185">Reference proteome</keyword>
<dbReference type="HOGENOM" id="CLU_076312_0_1_10"/>
<dbReference type="Proteomes" id="UP000008461">
    <property type="component" value="Chromosome"/>
</dbReference>
<dbReference type="SUPFAM" id="SSF52980">
    <property type="entry name" value="Restriction endonuclease-like"/>
    <property type="match status" value="1"/>
</dbReference>
<dbReference type="CDD" id="cd06260">
    <property type="entry name" value="DUF820-like"/>
    <property type="match status" value="1"/>
</dbReference>
<dbReference type="eggNOG" id="COG4636">
    <property type="taxonomic scope" value="Bacteria"/>
</dbReference>
<sequence>MPSTSLEKDLLEIPDLPMLLERLHHRLDDEKIQRQEFRSWVSDEVKAEFINGQVVMHSPAADDHNEATGHLYRAVSFYVDLHKLGKVRVEKALIGMTRNDYEPDIAFWRKEIANRFHPEMNVYPTPDLVIEVLLPGKENIKRDTVTKFADYASHGIPEYWIVDPKKKSVEQYLLSDTQTGTYELFKKVTINDYIESVLLPGFIISVKAIFDAEENALTIQKFLTNIKE</sequence>
<evidence type="ECO:0000313" key="3">
    <source>
        <dbReference type="Proteomes" id="UP000008461"/>
    </source>
</evidence>
<protein>
    <recommendedName>
        <fullName evidence="1">Putative restriction endonuclease domain-containing protein</fullName>
    </recommendedName>
</protein>
<dbReference type="PANTHER" id="PTHR34107">
    <property type="entry name" value="SLL0198 PROTEIN-RELATED"/>
    <property type="match status" value="1"/>
</dbReference>
<dbReference type="AlphaFoldDB" id="F4KRD7"/>
<dbReference type="RefSeq" id="WP_013762491.1">
    <property type="nucleotide sequence ID" value="NC_015510.1"/>
</dbReference>
<dbReference type="InterPro" id="IPR012296">
    <property type="entry name" value="Nuclease_put_TT1808"/>
</dbReference>
<dbReference type="InterPro" id="IPR011335">
    <property type="entry name" value="Restrct_endonuc-II-like"/>
</dbReference>